<dbReference type="SUPFAM" id="SSF51556">
    <property type="entry name" value="Metallo-dependent hydrolases"/>
    <property type="match status" value="1"/>
</dbReference>
<dbReference type="VEuPathDB" id="VectorBase:GPPI000768"/>
<feature type="domain" description="Adenosine/AMP deaminase N-terminal" evidence="2">
    <location>
        <begin position="39"/>
        <end position="115"/>
    </location>
</feature>
<dbReference type="Pfam" id="PF08451">
    <property type="entry name" value="A_deaminase_N"/>
    <property type="match status" value="1"/>
</dbReference>
<protein>
    <recommendedName>
        <fullName evidence="2">Adenosine/AMP deaminase N-terminal domain-containing protein</fullName>
    </recommendedName>
</protein>
<evidence type="ECO:0000313" key="4">
    <source>
        <dbReference type="Proteomes" id="UP000092460"/>
    </source>
</evidence>
<dbReference type="AlphaFoldDB" id="A0A1B0ALF1"/>
<accession>A0A1B0ALF1</accession>
<reference evidence="4" key="1">
    <citation type="submission" date="2015-01" db="EMBL/GenBank/DDBJ databases">
        <authorList>
            <person name="Aksoy S."/>
            <person name="Warren W."/>
            <person name="Wilson R.K."/>
        </authorList>
    </citation>
    <scope>NUCLEOTIDE SEQUENCE [LARGE SCALE GENOMIC DNA]</scope>
    <source>
        <strain evidence="4">IAEA</strain>
    </source>
</reference>
<dbReference type="Proteomes" id="UP000092460">
    <property type="component" value="Unassembled WGS sequence"/>
</dbReference>
<dbReference type="GO" id="GO:0005615">
    <property type="term" value="C:extracellular space"/>
    <property type="evidence" value="ECO:0007669"/>
    <property type="project" value="InterPro"/>
</dbReference>
<evidence type="ECO:0000259" key="2">
    <source>
        <dbReference type="Pfam" id="PF08451"/>
    </source>
</evidence>
<keyword evidence="1" id="KW-0732">Signal</keyword>
<dbReference type="InterPro" id="IPR032466">
    <property type="entry name" value="Metal_Hydrolase"/>
</dbReference>
<reference evidence="3" key="2">
    <citation type="submission" date="2020-05" db="UniProtKB">
        <authorList>
            <consortium name="EnsemblMetazoa"/>
        </authorList>
    </citation>
    <scope>IDENTIFICATION</scope>
    <source>
        <strain evidence="3">IAEA</strain>
    </source>
</reference>
<evidence type="ECO:0000313" key="3">
    <source>
        <dbReference type="EnsemblMetazoa" id="GPPI000768-PA"/>
    </source>
</evidence>
<dbReference type="EnsemblMetazoa" id="GPPI000768-RA">
    <property type="protein sequence ID" value="GPPI000768-PA"/>
    <property type="gene ID" value="GPPI000768"/>
</dbReference>
<name>A0A1B0ALF1_9MUSC</name>
<proteinExistence type="predicted"/>
<organism evidence="3 4">
    <name type="scientific">Glossina palpalis gambiensis</name>
    <dbReference type="NCBI Taxonomy" id="67801"/>
    <lineage>
        <taxon>Eukaryota</taxon>
        <taxon>Metazoa</taxon>
        <taxon>Ecdysozoa</taxon>
        <taxon>Arthropoda</taxon>
        <taxon>Hexapoda</taxon>
        <taxon>Insecta</taxon>
        <taxon>Pterygota</taxon>
        <taxon>Neoptera</taxon>
        <taxon>Endopterygota</taxon>
        <taxon>Diptera</taxon>
        <taxon>Brachycera</taxon>
        <taxon>Muscomorpha</taxon>
        <taxon>Hippoboscoidea</taxon>
        <taxon>Glossinidae</taxon>
        <taxon>Glossina</taxon>
    </lineage>
</organism>
<feature type="chain" id="PRO_5013334693" description="Adenosine/AMP deaminase N-terminal domain-containing protein" evidence="1">
    <location>
        <begin position="16"/>
        <end position="242"/>
    </location>
</feature>
<evidence type="ECO:0000256" key="1">
    <source>
        <dbReference type="SAM" id="SignalP"/>
    </source>
</evidence>
<dbReference type="Gene3D" id="3.20.20.140">
    <property type="entry name" value="Metal-dependent hydrolases"/>
    <property type="match status" value="1"/>
</dbReference>
<feature type="signal peptide" evidence="1">
    <location>
        <begin position="1"/>
        <end position="15"/>
    </location>
</feature>
<keyword evidence="4" id="KW-1185">Reference proteome</keyword>
<sequence length="242" mass="28739">MNYFWFLFSYILSEAHQINTGKVVYSQPNVQALNPFEYRSTPDAYHTLRQAFLSYEQSRVLGYDVILNANETLANELIMRVKTQEYEKGLATPHLFAPSRHLFSVLEEIKKSHLFADNLWLCQDTKSLEIFDMKFFKTQPEDALNNNCEWELMSKARHTYGAQTIDDILREQLTLYPTEKFMDNNEAWQQFMKIFALLDGLLFYIPNWSDYYYHALEEFYADGVQYLEFRSTLPINSIQQNY</sequence>
<dbReference type="EMBL" id="JXJN01030992">
    <property type="status" value="NOT_ANNOTATED_CDS"/>
    <property type="molecule type" value="Genomic_DNA"/>
</dbReference>
<dbReference type="InterPro" id="IPR013659">
    <property type="entry name" value="A_deaminase_N"/>
</dbReference>
<dbReference type="STRING" id="67801.A0A1B0ALF1"/>